<dbReference type="GO" id="GO:0016811">
    <property type="term" value="F:hydrolase activity, acting on carbon-nitrogen (but not peptide) bonds, in linear amides"/>
    <property type="evidence" value="ECO:0007669"/>
    <property type="project" value="InterPro"/>
</dbReference>
<keyword evidence="5" id="KW-1185">Reference proteome</keyword>
<proteinExistence type="inferred from homology"/>
<evidence type="ECO:0000256" key="3">
    <source>
        <dbReference type="ARBA" id="ARBA00023145"/>
    </source>
</evidence>
<dbReference type="InterPro" id="IPR043146">
    <property type="entry name" value="Penicillin_amidase_N_B-knob"/>
</dbReference>
<evidence type="ECO:0000313" key="5">
    <source>
        <dbReference type="Proteomes" id="UP001174909"/>
    </source>
</evidence>
<dbReference type="SUPFAM" id="SSF56235">
    <property type="entry name" value="N-terminal nucleophile aminohydrolases (Ntn hydrolases)"/>
    <property type="match status" value="1"/>
</dbReference>
<accession>A0AA35WLP6</accession>
<keyword evidence="3" id="KW-0865">Zymogen</keyword>
<dbReference type="GO" id="GO:0017000">
    <property type="term" value="P:antibiotic biosynthetic process"/>
    <property type="evidence" value="ECO:0007669"/>
    <property type="project" value="InterPro"/>
</dbReference>
<dbReference type="Gene3D" id="1.10.439.10">
    <property type="entry name" value="Penicillin Amidohydrolase, domain 1"/>
    <property type="match status" value="1"/>
</dbReference>
<dbReference type="Proteomes" id="UP001174909">
    <property type="component" value="Unassembled WGS sequence"/>
</dbReference>
<keyword evidence="2" id="KW-0378">Hydrolase</keyword>
<dbReference type="PANTHER" id="PTHR34218:SF4">
    <property type="entry name" value="ACYL-HOMOSERINE LACTONE ACYLASE QUIP"/>
    <property type="match status" value="1"/>
</dbReference>
<organism evidence="4 5">
    <name type="scientific">Geodia barretti</name>
    <name type="common">Barrett's horny sponge</name>
    <dbReference type="NCBI Taxonomy" id="519541"/>
    <lineage>
        <taxon>Eukaryota</taxon>
        <taxon>Metazoa</taxon>
        <taxon>Porifera</taxon>
        <taxon>Demospongiae</taxon>
        <taxon>Heteroscleromorpha</taxon>
        <taxon>Tetractinellida</taxon>
        <taxon>Astrophorina</taxon>
        <taxon>Geodiidae</taxon>
        <taxon>Geodia</taxon>
    </lineage>
</organism>
<dbReference type="InterPro" id="IPR014395">
    <property type="entry name" value="Pen/GL7ACA/AHL_acylase"/>
</dbReference>
<protein>
    <submittedName>
        <fullName evidence="4">Penicillin acylase 2 proenzyme</fullName>
    </submittedName>
</protein>
<dbReference type="AlphaFoldDB" id="A0AA35WLP6"/>
<name>A0AA35WLP6_GEOBA</name>
<evidence type="ECO:0000256" key="2">
    <source>
        <dbReference type="ARBA" id="ARBA00022801"/>
    </source>
</evidence>
<dbReference type="InterPro" id="IPR002692">
    <property type="entry name" value="S45"/>
</dbReference>
<evidence type="ECO:0000313" key="4">
    <source>
        <dbReference type="EMBL" id="CAI8018507.1"/>
    </source>
</evidence>
<dbReference type="PANTHER" id="PTHR34218">
    <property type="entry name" value="PEPTIDASE S45 PENICILLIN AMIDASE"/>
    <property type="match status" value="1"/>
</dbReference>
<dbReference type="InterPro" id="IPR029055">
    <property type="entry name" value="Ntn_hydrolases_N"/>
</dbReference>
<dbReference type="Gene3D" id="3.60.20.10">
    <property type="entry name" value="Glutamine Phosphoribosylpyrophosphate, subunit 1, domain 1"/>
    <property type="match status" value="1"/>
</dbReference>
<comment type="similarity">
    <text evidence="1">Belongs to the peptidase S45 family.</text>
</comment>
<reference evidence="4" key="1">
    <citation type="submission" date="2023-03" db="EMBL/GenBank/DDBJ databases">
        <authorList>
            <person name="Steffen K."/>
            <person name="Cardenas P."/>
        </authorList>
    </citation>
    <scope>NUCLEOTIDE SEQUENCE</scope>
</reference>
<evidence type="ECO:0000256" key="1">
    <source>
        <dbReference type="ARBA" id="ARBA00006586"/>
    </source>
</evidence>
<dbReference type="Gene3D" id="2.30.120.10">
    <property type="match status" value="1"/>
</dbReference>
<gene>
    <name evidence="4" type="ORF">GBAR_LOCUS11226</name>
</gene>
<dbReference type="InterPro" id="IPR023343">
    <property type="entry name" value="Penicillin_amidase_dom1"/>
</dbReference>
<dbReference type="EMBL" id="CASHTH010001693">
    <property type="protein sequence ID" value="CAI8018507.1"/>
    <property type="molecule type" value="Genomic_DNA"/>
</dbReference>
<dbReference type="Pfam" id="PF01804">
    <property type="entry name" value="Penicil_amidase"/>
    <property type="match status" value="1"/>
</dbReference>
<dbReference type="PIRSF" id="PIRSF001227">
    <property type="entry name" value="Pen_acylase"/>
    <property type="match status" value="1"/>
</dbReference>
<comment type="caution">
    <text evidence="4">The sequence shown here is derived from an EMBL/GenBank/DDBJ whole genome shotgun (WGS) entry which is preliminary data.</text>
</comment>
<dbReference type="CDD" id="cd03747">
    <property type="entry name" value="Ntn_PGA_like"/>
    <property type="match status" value="1"/>
</dbReference>
<sequence>MLTHISLYTHLPRTTGKVSLQGLSAPAQVYRDALGIPHAQTANETDAFYVQGFVTAQDRLWQMEYDRRRGSGRWAETVGPSGLDQDIMMRRFRLVDSAKADYAAVNAHTRILMDAYAAGVNAWIATATAEGTLPVEYSITGLAPEPWEPWDGLVVFKVRHILMGVFESKVWRAQLVNELGPEKAAQLAPGYQPGQLQILPPGGRYESELDTYLFELMLGAEAVNLLNETDSGSNSWALGGGRTATGKPLLAGDSHRALDTPNVYYQSHISCPEWDVIGLAIPGVPGFPHFGHNDRVAWCITHTSADYQDLYIEKFDVRNPGYHLQANIRDQGASRRNASAATHWRQANGREEVIKVRGEADHHMTTWATDHGPVISGGPPGEYGIALKYTATDGPKSWPNLIPAMLRARDSNELADSMHGWVDPCNNFLFADVDGNFGYLCRGEIPIRSVQNARLPVPGWTGEHEWKGNIPFEDLPRSINPPEGYIVTANNKPVDDDYPYYISSEFTPGFRAERVREGLLSLDKPTVADMAKVHDERISIPAQAFVNYLQAHQTEMNAKDDLTTKVLEALLSWNCSMDADGVAPTIYSAFRDALLLRNRSTGTTWARG</sequence>